<feature type="compositionally biased region" description="Basic and acidic residues" evidence="1">
    <location>
        <begin position="1104"/>
        <end position="1119"/>
    </location>
</feature>
<feature type="compositionally biased region" description="Low complexity" evidence="1">
    <location>
        <begin position="993"/>
        <end position="1011"/>
    </location>
</feature>
<sequence length="1177" mass="122949">ENSGFICTMFSAQRSGSWATCSSGSVRERSAWMQPENGNSSMYSHTNRKPSGQAISMATTPPAPSFIDAASAASAAVTMATRPTPQPIPQSLLDGPFWIGAIALVGLLLLLGLVTCIKRQYEDDLSRCRLFRWKASSAVDAEAADGAFAMEAATVGSGYQARQYTGVTAFDFDLEAGEVTPSNHVEGPGRRSPIQQSPTLQFHASSPLAVRSSEVTAAEADEAAEAEAAMRALADEVASRLALRTAADSVLFTVDSPTGEEGGAGSRRCSSKRRAFARNRTTTMASAGTSESAATAATGAAESSSRRRSRRHRRSRDGHGGSVCGGSRSCIDFAAMSSAAGDAGRLNIADNEGWNGGGSSRRRPGRRCRRCCQEEAEAEAEAPGPPAEGPLDTSETAANRRQLLDRLVRQASAGCTCRRCWRRFQAEVLVLRARFHGEGGAEAGSSCGREHRRRSRSRRCLMAEDAEPLPALQPRLSASSCCGGEFNSGVASWLLAQQPTAAEARAKGAQAVKCNSIEDMSCAAAKAAAAEAAAADELEEEQGEAGSQADGRERRNSSRQLRRQGRERRRRRSVSAVPCSPGTDTGVARGRVEELANRRLERFRAELRQLCESAQPRPPPPMLLAVPPISSAAAFATEPSAAAAAVAASSAKSTYSTKGAWAAAAPASASAAELCPPRLASPTPSLEDVAGDCRSPIVAGDTFIYVEDWSRRATESHSAILPAAGRQLRQRQLLRLRRRALEYDNDNEFAQDFGFECLGGGPEHPRESGGDTASVSSRQSPTSEAAATATDAAAAGAAAEVQLSTESAPTQKPQAGPPPPRRSRSTGSCRSSCSSSRNRCQRHRGHRRSERDCPTPVKARLGDSAYQTKENSADMPPRAAGKWPQSVTAAPTAAAAAVTAPVAMLSIIEDDGGAPQAKAWPLTATAGHASRSRSAPFAASIARLPLLLPIPATAAAWCLPTLKKNSKFKYNAPNQASPTLSDQASPPKPDQASPPLSGSATPAASAASASSWVRRTQRAGSGTAWPAVDAAGLLQVGSQQLHAGCPVAPHQSLGRQRLRRRCHLRPIAAGRPTGHSLSGVPNGGQVGGRVGGAGQQRLGQDGELGGKARPEMSRPDQRVEGANGGQRVAQGAQPIGSGRGVAAGAGSADTSSASSWSQSVCHRPEAEHLLAHAGIGR</sequence>
<feature type="compositionally biased region" description="Basic residues" evidence="1">
    <location>
        <begin position="560"/>
        <end position="573"/>
    </location>
</feature>
<feature type="compositionally biased region" description="Low complexity" evidence="1">
    <location>
        <begin position="785"/>
        <end position="799"/>
    </location>
</feature>
<feature type="compositionally biased region" description="Low complexity" evidence="1">
    <location>
        <begin position="1144"/>
        <end position="1159"/>
    </location>
</feature>
<feature type="compositionally biased region" description="Basic residues" evidence="1">
    <location>
        <begin position="839"/>
        <end position="848"/>
    </location>
</feature>
<feature type="compositionally biased region" description="Low complexity" evidence="1">
    <location>
        <begin position="825"/>
        <end position="838"/>
    </location>
</feature>
<organism evidence="2 3">
    <name type="scientific">Macrostomum lignano</name>
    <dbReference type="NCBI Taxonomy" id="282301"/>
    <lineage>
        <taxon>Eukaryota</taxon>
        <taxon>Metazoa</taxon>
        <taxon>Spiralia</taxon>
        <taxon>Lophotrochozoa</taxon>
        <taxon>Platyhelminthes</taxon>
        <taxon>Rhabditophora</taxon>
        <taxon>Macrostomorpha</taxon>
        <taxon>Macrostomida</taxon>
        <taxon>Macrostomidae</taxon>
        <taxon>Macrostomum</taxon>
    </lineage>
</organism>
<feature type="compositionally biased region" description="Basic residues" evidence="1">
    <location>
        <begin position="306"/>
        <end position="316"/>
    </location>
</feature>
<dbReference type="Proteomes" id="UP000095280">
    <property type="component" value="Unplaced"/>
</dbReference>
<dbReference type="AlphaFoldDB" id="A0A1I8IMK9"/>
<dbReference type="WBParaSite" id="maker-uti_cns_0014125-snap-gene-0.2-mRNA-1">
    <property type="protein sequence ID" value="maker-uti_cns_0014125-snap-gene-0.2-mRNA-1"/>
    <property type="gene ID" value="maker-uti_cns_0014125-snap-gene-0.2"/>
</dbReference>
<feature type="region of interest" description="Disordered" evidence="1">
    <location>
        <begin position="1068"/>
        <end position="1162"/>
    </location>
</feature>
<reference evidence="3" key="1">
    <citation type="submission" date="2016-11" db="UniProtKB">
        <authorList>
            <consortium name="WormBaseParasite"/>
        </authorList>
    </citation>
    <scope>IDENTIFICATION</scope>
</reference>
<feature type="region of interest" description="Disordered" evidence="1">
    <location>
        <begin position="346"/>
        <end position="365"/>
    </location>
</feature>
<feature type="compositionally biased region" description="Polar residues" evidence="1">
    <location>
        <begin position="973"/>
        <end position="984"/>
    </location>
</feature>
<name>A0A1I8IMK9_9PLAT</name>
<feature type="region of interest" description="Disordered" evidence="1">
    <location>
        <begin position="279"/>
        <end position="323"/>
    </location>
</feature>
<feature type="region of interest" description="Disordered" evidence="1">
    <location>
        <begin position="535"/>
        <end position="588"/>
    </location>
</feature>
<feature type="region of interest" description="Disordered" evidence="1">
    <location>
        <begin position="973"/>
        <end position="1017"/>
    </location>
</feature>
<feature type="compositionally biased region" description="Gly residues" evidence="1">
    <location>
        <begin position="1081"/>
        <end position="1094"/>
    </location>
</feature>
<evidence type="ECO:0000313" key="3">
    <source>
        <dbReference type="WBParaSite" id="maker-uti_cns_0014125-snap-gene-0.2-mRNA-1"/>
    </source>
</evidence>
<evidence type="ECO:0000256" key="1">
    <source>
        <dbReference type="SAM" id="MobiDB-lite"/>
    </source>
</evidence>
<feature type="region of interest" description="Disordered" evidence="1">
    <location>
        <begin position="254"/>
        <end position="273"/>
    </location>
</feature>
<feature type="compositionally biased region" description="Polar residues" evidence="1">
    <location>
        <begin position="771"/>
        <end position="783"/>
    </location>
</feature>
<feature type="region of interest" description="Disordered" evidence="1">
    <location>
        <begin position="754"/>
        <end position="882"/>
    </location>
</feature>
<accession>A0A1I8IMK9</accession>
<evidence type="ECO:0000313" key="2">
    <source>
        <dbReference type="Proteomes" id="UP000095280"/>
    </source>
</evidence>
<keyword evidence="2" id="KW-1185">Reference proteome</keyword>
<feature type="compositionally biased region" description="Low complexity" evidence="1">
    <location>
        <begin position="281"/>
        <end position="303"/>
    </location>
</feature>
<proteinExistence type="predicted"/>
<protein>
    <submittedName>
        <fullName evidence="3">RING-type domain-containing protein</fullName>
    </submittedName>
</protein>